<feature type="region of interest" description="Disordered" evidence="1">
    <location>
        <begin position="62"/>
        <end position="98"/>
    </location>
</feature>
<accession>W7IMG6</accession>
<comment type="caution">
    <text evidence="2">The sequence shown here is derived from an EMBL/GenBank/DDBJ whole genome shotgun (WGS) entry which is preliminary data.</text>
</comment>
<keyword evidence="3" id="KW-1185">Reference proteome</keyword>
<dbReference type="PATRIC" id="fig|909613.9.peg.2589"/>
<evidence type="ECO:0000313" key="3">
    <source>
        <dbReference type="Proteomes" id="UP000019277"/>
    </source>
</evidence>
<dbReference type="Proteomes" id="UP000019277">
    <property type="component" value="Unassembled WGS sequence"/>
</dbReference>
<dbReference type="eggNOG" id="COG2188">
    <property type="taxonomic scope" value="Bacteria"/>
</dbReference>
<dbReference type="EMBL" id="AYXG01000089">
    <property type="protein sequence ID" value="EWC62070.1"/>
    <property type="molecule type" value="Genomic_DNA"/>
</dbReference>
<evidence type="ECO:0000313" key="2">
    <source>
        <dbReference type="EMBL" id="EWC62070.1"/>
    </source>
</evidence>
<organism evidence="2 3">
    <name type="scientific">Actinokineospora spheciospongiae</name>
    <dbReference type="NCBI Taxonomy" id="909613"/>
    <lineage>
        <taxon>Bacteria</taxon>
        <taxon>Bacillati</taxon>
        <taxon>Actinomycetota</taxon>
        <taxon>Actinomycetes</taxon>
        <taxon>Pseudonocardiales</taxon>
        <taxon>Pseudonocardiaceae</taxon>
        <taxon>Actinokineospora</taxon>
    </lineage>
</organism>
<dbReference type="AlphaFoldDB" id="W7IMG6"/>
<gene>
    <name evidence="2" type="ORF">UO65_2584</name>
</gene>
<reference evidence="2 3" key="1">
    <citation type="journal article" date="2014" name="Genome Announc.">
        <title>Draft Genome Sequence of the Antitrypanosomally Active Sponge-Associated Bacterium Actinokineospora sp. Strain EG49.</title>
        <authorList>
            <person name="Harjes J."/>
            <person name="Ryu T."/>
            <person name="Abdelmohsen U.R."/>
            <person name="Moitinho-Silva L."/>
            <person name="Horn H."/>
            <person name="Ravasi T."/>
            <person name="Hentschel U."/>
        </authorList>
    </citation>
    <scope>NUCLEOTIDE SEQUENCE [LARGE SCALE GENOMIC DNA]</scope>
    <source>
        <strain evidence="2 3">EG49</strain>
    </source>
</reference>
<evidence type="ECO:0000256" key="1">
    <source>
        <dbReference type="SAM" id="MobiDB-lite"/>
    </source>
</evidence>
<sequence length="291" mass="32501">MAKRIEPHMIGKHPGRAQFYKWLSGRLLGLPYADHCRILEAMFPNWTADRLFAPHSGHLDYVPDSIPTPQTPEPRPTSDTVVEAQPPTKAGTEKTARPIGLRPHIATAFTADHVTIDFAGFSGETLHGAMQEPLDQIRSGELRPQSIAVRILVPDTTAPMTIPCRAEDRADSPEFRARAHSIMRRHLGAITDSFAELHSLGLVEKSEAIVKVHHAAPLFKLYILNNTEAFFGFYPVVPHTIDLEGTPTPMYDLMGKDALLFQHSVTTSQYVTQARIWFDSMWTTLADEYAL</sequence>
<name>W7IMG6_9PSEU</name>
<dbReference type="STRING" id="909613.UO65_2584"/>
<protein>
    <submittedName>
        <fullName evidence="2">Transcriptional regulator, GntR family</fullName>
    </submittedName>
</protein>
<proteinExistence type="predicted"/>